<evidence type="ECO:0000256" key="9">
    <source>
        <dbReference type="ARBA" id="ARBA00023136"/>
    </source>
</evidence>
<feature type="domain" description="Membrane insertase YidC N-terminal" evidence="16">
    <location>
        <begin position="5"/>
        <end position="70"/>
    </location>
</feature>
<dbReference type="GO" id="GO:0032977">
    <property type="term" value="F:membrane insertase activity"/>
    <property type="evidence" value="ECO:0007669"/>
    <property type="project" value="InterPro"/>
</dbReference>
<evidence type="ECO:0000256" key="14">
    <source>
        <dbReference type="SAM" id="Phobius"/>
    </source>
</evidence>
<dbReference type="PRINTS" id="PR01900">
    <property type="entry name" value="YIDCPROTEIN"/>
</dbReference>
<evidence type="ECO:0000256" key="8">
    <source>
        <dbReference type="ARBA" id="ARBA00022989"/>
    </source>
</evidence>
<name>A0A382ETX5_9ZZZZ</name>
<evidence type="ECO:0000256" key="1">
    <source>
        <dbReference type="ARBA" id="ARBA00004651"/>
    </source>
</evidence>
<evidence type="ECO:0000256" key="11">
    <source>
        <dbReference type="ARBA" id="ARBA00033245"/>
    </source>
</evidence>
<dbReference type="AlphaFoldDB" id="A0A382ETX5"/>
<gene>
    <name evidence="17" type="ORF">METZ01_LOCUS206111</name>
</gene>
<dbReference type="InterPro" id="IPR038221">
    <property type="entry name" value="YidC_periplasmic_sf"/>
</dbReference>
<keyword evidence="8 14" id="KW-1133">Transmembrane helix</keyword>
<dbReference type="Pfam" id="PF14849">
    <property type="entry name" value="YidC_periplas"/>
    <property type="match status" value="1"/>
</dbReference>
<keyword evidence="5" id="KW-1003">Cell membrane</keyword>
<evidence type="ECO:0000259" key="16">
    <source>
        <dbReference type="Pfam" id="PF14849"/>
    </source>
</evidence>
<keyword evidence="10" id="KW-0143">Chaperone</keyword>
<comment type="subcellular location">
    <subcellularLocation>
        <location evidence="1">Cell membrane</location>
        <topology evidence="1">Multi-pass membrane protein</topology>
    </subcellularLocation>
</comment>
<dbReference type="PRINTS" id="PR00701">
    <property type="entry name" value="60KDINNERMP"/>
</dbReference>
<dbReference type="PANTHER" id="PTHR12428:SF65">
    <property type="entry name" value="CYTOCHROME C OXIDASE ASSEMBLY PROTEIN COX18, MITOCHONDRIAL"/>
    <property type="match status" value="1"/>
</dbReference>
<proteinExistence type="inferred from homology"/>
<evidence type="ECO:0000256" key="12">
    <source>
        <dbReference type="ARBA" id="ARBA00033342"/>
    </source>
</evidence>
<evidence type="ECO:0000256" key="13">
    <source>
        <dbReference type="SAM" id="MobiDB-lite"/>
    </source>
</evidence>
<dbReference type="InterPro" id="IPR001708">
    <property type="entry name" value="YidC/ALB3/OXA1/COX18"/>
</dbReference>
<dbReference type="InterPro" id="IPR028055">
    <property type="entry name" value="YidC/Oxa/ALB_C"/>
</dbReference>
<sequence>GQNRSLASVNYRNNAAMLGPNQEWSATFDLFAGPKEYRDLEALSIARGNNQVDRVMDLGGFFGFFSKVLLLAMNSLHGWGCSYAIAIIIITLIIKAIFWPLTAASTRSMKRMGKMQPQMKEIQTKYKDDPQKMNQKMMAFMKEHKVNPLAGCLPMIIQIPVFFGFFFMIRTAVELRGEEFLWVMDLSRPDTVYVIPGINFIPFFSTSDGLPVNPLPILMGVTMIIQTRITPTSPTADEMQAKMMKYMPLIFIPILYNFSSGLTLYWTVQNILSIAQTKMTKDDPDEDKPSSTAKPVDQPKERKPRRKRH</sequence>
<evidence type="ECO:0000256" key="3">
    <source>
        <dbReference type="ARBA" id="ARBA00015325"/>
    </source>
</evidence>
<dbReference type="EMBL" id="UINC01045920">
    <property type="protein sequence ID" value="SVB53257.1"/>
    <property type="molecule type" value="Genomic_DNA"/>
</dbReference>
<feature type="transmembrane region" description="Helical" evidence="14">
    <location>
        <begin position="246"/>
        <end position="268"/>
    </location>
</feature>
<reference evidence="17" key="1">
    <citation type="submission" date="2018-05" db="EMBL/GenBank/DDBJ databases">
        <authorList>
            <person name="Lanie J.A."/>
            <person name="Ng W.-L."/>
            <person name="Kazmierczak K.M."/>
            <person name="Andrzejewski T.M."/>
            <person name="Davidsen T.M."/>
            <person name="Wayne K.J."/>
            <person name="Tettelin H."/>
            <person name="Glass J.I."/>
            <person name="Rusch D."/>
            <person name="Podicherti R."/>
            <person name="Tsui H.-C.T."/>
            <person name="Winkler M.E."/>
        </authorList>
    </citation>
    <scope>NUCLEOTIDE SEQUENCE</scope>
</reference>
<feature type="non-terminal residue" evidence="17">
    <location>
        <position position="1"/>
    </location>
</feature>
<feature type="transmembrane region" description="Helical" evidence="14">
    <location>
        <begin position="146"/>
        <end position="169"/>
    </location>
</feature>
<feature type="domain" description="Membrane insertase YidC/Oxa/ALB C-terminal" evidence="15">
    <location>
        <begin position="83"/>
        <end position="280"/>
    </location>
</feature>
<evidence type="ECO:0000256" key="10">
    <source>
        <dbReference type="ARBA" id="ARBA00023186"/>
    </source>
</evidence>
<evidence type="ECO:0000256" key="5">
    <source>
        <dbReference type="ARBA" id="ARBA00022475"/>
    </source>
</evidence>
<organism evidence="17">
    <name type="scientific">marine metagenome</name>
    <dbReference type="NCBI Taxonomy" id="408172"/>
    <lineage>
        <taxon>unclassified sequences</taxon>
        <taxon>metagenomes</taxon>
        <taxon>ecological metagenomes</taxon>
    </lineage>
</organism>
<accession>A0A382ETX5</accession>
<evidence type="ECO:0000256" key="7">
    <source>
        <dbReference type="ARBA" id="ARBA00022927"/>
    </source>
</evidence>
<dbReference type="GO" id="GO:0015031">
    <property type="term" value="P:protein transport"/>
    <property type="evidence" value="ECO:0007669"/>
    <property type="project" value="UniProtKB-KW"/>
</dbReference>
<evidence type="ECO:0000256" key="2">
    <source>
        <dbReference type="ARBA" id="ARBA00010527"/>
    </source>
</evidence>
<evidence type="ECO:0000256" key="6">
    <source>
        <dbReference type="ARBA" id="ARBA00022692"/>
    </source>
</evidence>
<feature type="transmembrane region" description="Helical" evidence="14">
    <location>
        <begin position="82"/>
        <end position="104"/>
    </location>
</feature>
<dbReference type="NCBIfam" id="TIGR03592">
    <property type="entry name" value="yidC_oxa1_cterm"/>
    <property type="match status" value="1"/>
</dbReference>
<dbReference type="InterPro" id="IPR047196">
    <property type="entry name" value="YidC_ALB_C"/>
</dbReference>
<evidence type="ECO:0000256" key="4">
    <source>
        <dbReference type="ARBA" id="ARBA00022448"/>
    </source>
</evidence>
<dbReference type="PANTHER" id="PTHR12428">
    <property type="entry name" value="OXA1"/>
    <property type="match status" value="1"/>
</dbReference>
<keyword evidence="4" id="KW-0813">Transport</keyword>
<dbReference type="GO" id="GO:0051205">
    <property type="term" value="P:protein insertion into membrane"/>
    <property type="evidence" value="ECO:0007669"/>
    <property type="project" value="TreeGrafter"/>
</dbReference>
<feature type="region of interest" description="Disordered" evidence="13">
    <location>
        <begin position="278"/>
        <end position="309"/>
    </location>
</feature>
<dbReference type="CDD" id="cd20070">
    <property type="entry name" value="5TM_YidC_Alb3"/>
    <property type="match status" value="1"/>
</dbReference>
<evidence type="ECO:0000259" key="15">
    <source>
        <dbReference type="Pfam" id="PF02096"/>
    </source>
</evidence>
<feature type="transmembrane region" description="Helical" evidence="14">
    <location>
        <begin position="55"/>
        <end position="76"/>
    </location>
</feature>
<protein>
    <recommendedName>
        <fullName evidence="3">Membrane protein insertase YidC</fullName>
    </recommendedName>
    <alternativeName>
        <fullName evidence="12">Foldase YidC</fullName>
    </alternativeName>
    <alternativeName>
        <fullName evidence="11">Membrane integrase YidC</fullName>
    </alternativeName>
</protein>
<dbReference type="GO" id="GO:0005886">
    <property type="term" value="C:plasma membrane"/>
    <property type="evidence" value="ECO:0007669"/>
    <property type="project" value="UniProtKB-SubCell"/>
</dbReference>
<keyword evidence="7" id="KW-0653">Protein transport</keyword>
<dbReference type="Pfam" id="PF02096">
    <property type="entry name" value="60KD_IMP"/>
    <property type="match status" value="1"/>
</dbReference>
<keyword evidence="6 14" id="KW-0812">Transmembrane</keyword>
<dbReference type="InterPro" id="IPR028053">
    <property type="entry name" value="Membr_insert_YidC_N"/>
</dbReference>
<comment type="similarity">
    <text evidence="2">Belongs to the OXA1/ALB3/YidC family. Type 1 subfamily.</text>
</comment>
<evidence type="ECO:0000313" key="17">
    <source>
        <dbReference type="EMBL" id="SVB53257.1"/>
    </source>
</evidence>
<keyword evidence="9 14" id="KW-0472">Membrane</keyword>
<dbReference type="Gene3D" id="2.70.98.90">
    <property type="match status" value="1"/>
</dbReference>